<dbReference type="AlphaFoldDB" id="A0AAW0K9F3"/>
<feature type="compositionally biased region" description="Basic and acidic residues" evidence="1">
    <location>
        <begin position="38"/>
        <end position="49"/>
    </location>
</feature>
<feature type="compositionally biased region" description="Basic and acidic residues" evidence="1">
    <location>
        <begin position="120"/>
        <end position="131"/>
    </location>
</feature>
<protein>
    <submittedName>
        <fullName evidence="2">Uncharacterized protein</fullName>
    </submittedName>
</protein>
<feature type="region of interest" description="Disordered" evidence="1">
    <location>
        <begin position="37"/>
        <end position="88"/>
    </location>
</feature>
<reference evidence="2 3" key="1">
    <citation type="journal article" date="2018" name="Sci. Data">
        <title>The draft genome sequence of cork oak.</title>
        <authorList>
            <person name="Ramos A.M."/>
            <person name="Usie A."/>
            <person name="Barbosa P."/>
            <person name="Barros P.M."/>
            <person name="Capote T."/>
            <person name="Chaves I."/>
            <person name="Simoes F."/>
            <person name="Abreu I."/>
            <person name="Carrasquinho I."/>
            <person name="Faro C."/>
            <person name="Guimaraes J.B."/>
            <person name="Mendonca D."/>
            <person name="Nobrega F."/>
            <person name="Rodrigues L."/>
            <person name="Saibo N.J.M."/>
            <person name="Varela M.C."/>
            <person name="Egas C."/>
            <person name="Matos J."/>
            <person name="Miguel C.M."/>
            <person name="Oliveira M.M."/>
            <person name="Ricardo C.P."/>
            <person name="Goncalves S."/>
        </authorList>
    </citation>
    <scope>NUCLEOTIDE SEQUENCE [LARGE SCALE GENOMIC DNA]</scope>
    <source>
        <strain evidence="3">cv. HL8</strain>
    </source>
</reference>
<evidence type="ECO:0000313" key="3">
    <source>
        <dbReference type="Proteomes" id="UP000237347"/>
    </source>
</evidence>
<feature type="compositionally biased region" description="Low complexity" evidence="1">
    <location>
        <begin position="52"/>
        <end position="62"/>
    </location>
</feature>
<comment type="caution">
    <text evidence="2">The sequence shown here is derived from an EMBL/GenBank/DDBJ whole genome shotgun (WGS) entry which is preliminary data.</text>
</comment>
<keyword evidence="3" id="KW-1185">Reference proteome</keyword>
<evidence type="ECO:0000256" key="1">
    <source>
        <dbReference type="SAM" id="MobiDB-lite"/>
    </source>
</evidence>
<proteinExistence type="predicted"/>
<dbReference type="Proteomes" id="UP000237347">
    <property type="component" value="Unassembled WGS sequence"/>
</dbReference>
<name>A0AAW0K9F3_QUESU</name>
<dbReference type="PANTHER" id="PTHR33872:SF2">
    <property type="entry name" value="DNA POLYMERASE EPSILON CATALYTIC SUBUNIT A"/>
    <property type="match status" value="1"/>
</dbReference>
<feature type="compositionally biased region" description="Low complexity" evidence="1">
    <location>
        <begin position="134"/>
        <end position="144"/>
    </location>
</feature>
<sequence>MGSLMAGWGSPYQDPKSVAYKRNLSLTKEEISSYWKAKNKEAEGEHRSDILSSPSGSSTQESTFGDSGKKFERSNSAPLANRREGFMHMDTETSLEKIIKKNGWNLSLTKEEISSYWKAKNKEAEGEHRSDILSSPSGSSTQESTFGDSGKKFERSNSAPLANRREGFMHMDTETSLEKIIKKNGWWTRSNWAFLNEPPLSEGASNTYTSQFHVAGLNTSKSSTGEGIST</sequence>
<evidence type="ECO:0000313" key="2">
    <source>
        <dbReference type="EMBL" id="KAK7835772.1"/>
    </source>
</evidence>
<feature type="region of interest" description="Disordered" evidence="1">
    <location>
        <begin position="120"/>
        <end position="167"/>
    </location>
</feature>
<gene>
    <name evidence="2" type="ORF">CFP56_023080</name>
</gene>
<organism evidence="2 3">
    <name type="scientific">Quercus suber</name>
    <name type="common">Cork oak</name>
    <dbReference type="NCBI Taxonomy" id="58331"/>
    <lineage>
        <taxon>Eukaryota</taxon>
        <taxon>Viridiplantae</taxon>
        <taxon>Streptophyta</taxon>
        <taxon>Embryophyta</taxon>
        <taxon>Tracheophyta</taxon>
        <taxon>Spermatophyta</taxon>
        <taxon>Magnoliopsida</taxon>
        <taxon>eudicotyledons</taxon>
        <taxon>Gunneridae</taxon>
        <taxon>Pentapetalae</taxon>
        <taxon>rosids</taxon>
        <taxon>fabids</taxon>
        <taxon>Fagales</taxon>
        <taxon>Fagaceae</taxon>
        <taxon>Quercus</taxon>
    </lineage>
</organism>
<dbReference type="EMBL" id="PKMF04000364">
    <property type="protein sequence ID" value="KAK7835772.1"/>
    <property type="molecule type" value="Genomic_DNA"/>
</dbReference>
<accession>A0AAW0K9F3</accession>
<dbReference type="PANTHER" id="PTHR33872">
    <property type="entry name" value="DNA POLYMERASE EPSILON CATALYTIC SUBUNIT A"/>
    <property type="match status" value="1"/>
</dbReference>